<dbReference type="PRINTS" id="PR00149">
    <property type="entry name" value="FUMRATELYASE"/>
</dbReference>
<dbReference type="InterPro" id="IPR019468">
    <property type="entry name" value="AdenyloSucc_lyase_C"/>
</dbReference>
<organism evidence="3 4">
    <name type="scientific">Gymnopus androsaceus JB14</name>
    <dbReference type="NCBI Taxonomy" id="1447944"/>
    <lineage>
        <taxon>Eukaryota</taxon>
        <taxon>Fungi</taxon>
        <taxon>Dikarya</taxon>
        <taxon>Basidiomycota</taxon>
        <taxon>Agaricomycotina</taxon>
        <taxon>Agaricomycetes</taxon>
        <taxon>Agaricomycetidae</taxon>
        <taxon>Agaricales</taxon>
        <taxon>Marasmiineae</taxon>
        <taxon>Omphalotaceae</taxon>
        <taxon>Gymnopus</taxon>
    </lineage>
</organism>
<dbReference type="Pfam" id="PF00206">
    <property type="entry name" value="Lyase_1"/>
    <property type="match status" value="1"/>
</dbReference>
<dbReference type="GO" id="GO:0044208">
    <property type="term" value="P:'de novo' AMP biosynthetic process"/>
    <property type="evidence" value="ECO:0007669"/>
    <property type="project" value="TreeGrafter"/>
</dbReference>
<accession>A0A6A4HIN0</accession>
<dbReference type="AlphaFoldDB" id="A0A6A4HIN0"/>
<keyword evidence="1" id="KW-0456">Lyase</keyword>
<feature type="domain" description="Adenylosuccinate lyase C-terminal" evidence="2">
    <location>
        <begin position="266"/>
        <end position="350"/>
    </location>
</feature>
<dbReference type="InterPro" id="IPR008948">
    <property type="entry name" value="L-Aspartase-like"/>
</dbReference>
<dbReference type="GO" id="GO:0070626">
    <property type="term" value="F:(S)-2-(5-amino-1-(5-phospho-D-ribosyl)imidazole-4-carboxamido) succinate lyase (fumarate-forming) activity"/>
    <property type="evidence" value="ECO:0007669"/>
    <property type="project" value="TreeGrafter"/>
</dbReference>
<evidence type="ECO:0000259" key="2">
    <source>
        <dbReference type="SMART" id="SM00998"/>
    </source>
</evidence>
<dbReference type="OrthoDB" id="406045at2759"/>
<dbReference type="InterPro" id="IPR020557">
    <property type="entry name" value="Fumarate_lyase_CS"/>
</dbReference>
<dbReference type="Gene3D" id="1.20.200.10">
    <property type="entry name" value="Fumarase/aspartase (Central domain)"/>
    <property type="match status" value="1"/>
</dbReference>
<evidence type="ECO:0000313" key="3">
    <source>
        <dbReference type="EMBL" id="KAE9397946.1"/>
    </source>
</evidence>
<dbReference type="PANTHER" id="PTHR43172">
    <property type="entry name" value="ADENYLOSUCCINATE LYASE"/>
    <property type="match status" value="1"/>
</dbReference>
<dbReference type="Pfam" id="PF10397">
    <property type="entry name" value="ADSL_C"/>
    <property type="match status" value="1"/>
</dbReference>
<reference evidence="3" key="1">
    <citation type="journal article" date="2019" name="Environ. Microbiol.">
        <title>Fungal ecological strategies reflected in gene transcription - a case study of two litter decomposers.</title>
        <authorList>
            <person name="Barbi F."/>
            <person name="Kohler A."/>
            <person name="Barry K."/>
            <person name="Baskaran P."/>
            <person name="Daum C."/>
            <person name="Fauchery L."/>
            <person name="Ihrmark K."/>
            <person name="Kuo A."/>
            <person name="LaButti K."/>
            <person name="Lipzen A."/>
            <person name="Morin E."/>
            <person name="Grigoriev I.V."/>
            <person name="Henrissat B."/>
            <person name="Lindahl B."/>
            <person name="Martin F."/>
        </authorList>
    </citation>
    <scope>NUCLEOTIDE SEQUENCE</scope>
    <source>
        <strain evidence="3">JB14</strain>
    </source>
</reference>
<name>A0A6A4HIN0_9AGAR</name>
<dbReference type="Proteomes" id="UP000799118">
    <property type="component" value="Unassembled WGS sequence"/>
</dbReference>
<protein>
    <submittedName>
        <fullName evidence="3">L-Aspartase-like protein</fullName>
    </submittedName>
</protein>
<dbReference type="EMBL" id="ML769490">
    <property type="protein sequence ID" value="KAE9397946.1"/>
    <property type="molecule type" value="Genomic_DNA"/>
</dbReference>
<keyword evidence="4" id="KW-1185">Reference proteome</keyword>
<sequence>MFGTVAPAAAGIIHLGATSCYLPSDNADLIFLRDGLDYLIRLDPPIRLNLASLVIRSPIPRSADLGFHAFPTSPVDYCGEDLGFRGVKGTTGTQASFLALFDADHEKVEALDALVTKHSGFDYAYPVTSQTYSRKIDVDVLAPLASLGATAHKIATDIRLLANLKEIEEPFESTQIGSSVMAYKRNPMRSERVCSLARHLMVLHQNALMTSSVQWFERTLDDSANRRITLPEAFLTADIILSTLQNISEGLVVYPKVIARRISQELPLMATENIIMAIVKAGGDRQEAHEKIRVLSHEAGHQVKQLGLENDLIERLRRDEYFDSIKGQLEDLLEPKSFVGRAPEQVDAFLKD</sequence>
<dbReference type="InterPro" id="IPR000362">
    <property type="entry name" value="Fumarate_lyase_fam"/>
</dbReference>
<dbReference type="InterPro" id="IPR022761">
    <property type="entry name" value="Fumarate_lyase_N"/>
</dbReference>
<evidence type="ECO:0000313" key="4">
    <source>
        <dbReference type="Proteomes" id="UP000799118"/>
    </source>
</evidence>
<dbReference type="SMART" id="SM00998">
    <property type="entry name" value="ADSL_C"/>
    <property type="match status" value="1"/>
</dbReference>
<dbReference type="Gene3D" id="1.10.275.60">
    <property type="match status" value="1"/>
</dbReference>
<evidence type="ECO:0000256" key="1">
    <source>
        <dbReference type="ARBA" id="ARBA00023239"/>
    </source>
</evidence>
<dbReference type="SUPFAM" id="SSF48557">
    <property type="entry name" value="L-aspartase-like"/>
    <property type="match status" value="1"/>
</dbReference>
<proteinExistence type="predicted"/>
<dbReference type="Gene3D" id="6.10.250.1570">
    <property type="match status" value="1"/>
</dbReference>
<gene>
    <name evidence="3" type="ORF">BT96DRAFT_995377</name>
</gene>
<dbReference type="PANTHER" id="PTHR43172:SF1">
    <property type="entry name" value="ADENYLOSUCCINATE LYASE"/>
    <property type="match status" value="1"/>
</dbReference>
<dbReference type="GO" id="GO:0004018">
    <property type="term" value="F:N6-(1,2-dicarboxyethyl)AMP AMP-lyase (fumarate-forming) activity"/>
    <property type="evidence" value="ECO:0007669"/>
    <property type="project" value="TreeGrafter"/>
</dbReference>
<dbReference type="GO" id="GO:0005829">
    <property type="term" value="C:cytosol"/>
    <property type="evidence" value="ECO:0007669"/>
    <property type="project" value="TreeGrafter"/>
</dbReference>
<dbReference type="PROSITE" id="PS00163">
    <property type="entry name" value="FUMARATE_LYASES"/>
    <property type="match status" value="1"/>
</dbReference>